<keyword evidence="7 9" id="KW-0472">Membrane</keyword>
<dbReference type="PANTHER" id="PTHR46494">
    <property type="entry name" value="CORA FAMILY METAL ION TRANSPORTER (EUROFUNG)"/>
    <property type="match status" value="1"/>
</dbReference>
<reference evidence="10" key="2">
    <citation type="journal article" date="2020" name="Nat. Commun.">
        <title>Large-scale genome sequencing of mycorrhizal fungi provides insights into the early evolution of symbiotic traits.</title>
        <authorList>
            <person name="Miyauchi S."/>
            <person name="Kiss E."/>
            <person name="Kuo A."/>
            <person name="Drula E."/>
            <person name="Kohler A."/>
            <person name="Sanchez-Garcia M."/>
            <person name="Morin E."/>
            <person name="Andreopoulos B."/>
            <person name="Barry K.W."/>
            <person name="Bonito G."/>
            <person name="Buee M."/>
            <person name="Carver A."/>
            <person name="Chen C."/>
            <person name="Cichocki N."/>
            <person name="Clum A."/>
            <person name="Culley D."/>
            <person name="Crous P.W."/>
            <person name="Fauchery L."/>
            <person name="Girlanda M."/>
            <person name="Hayes R.D."/>
            <person name="Keri Z."/>
            <person name="LaButti K."/>
            <person name="Lipzen A."/>
            <person name="Lombard V."/>
            <person name="Magnuson J."/>
            <person name="Maillard F."/>
            <person name="Murat C."/>
            <person name="Nolan M."/>
            <person name="Ohm R.A."/>
            <person name="Pangilinan J."/>
            <person name="Pereira M.F."/>
            <person name="Perotto S."/>
            <person name="Peter M."/>
            <person name="Pfister S."/>
            <person name="Riley R."/>
            <person name="Sitrit Y."/>
            <person name="Stielow J.B."/>
            <person name="Szollosi G."/>
            <person name="Zifcakova L."/>
            <person name="Stursova M."/>
            <person name="Spatafora J.W."/>
            <person name="Tedersoo L."/>
            <person name="Vaario L.M."/>
            <person name="Yamada A."/>
            <person name="Yan M."/>
            <person name="Wang P."/>
            <person name="Xu J."/>
            <person name="Bruns T."/>
            <person name="Baldrian P."/>
            <person name="Vilgalys R."/>
            <person name="Dunand C."/>
            <person name="Henrissat B."/>
            <person name="Grigoriev I.V."/>
            <person name="Hibbett D."/>
            <person name="Nagy L.G."/>
            <person name="Martin F.M."/>
        </authorList>
    </citation>
    <scope>NUCLEOTIDE SEQUENCE</scope>
    <source>
        <strain evidence="10">Prilba</strain>
    </source>
</reference>
<evidence type="ECO:0000256" key="6">
    <source>
        <dbReference type="ARBA" id="ARBA00022989"/>
    </source>
</evidence>
<name>A0A9P5MXI7_9AGAM</name>
<keyword evidence="11" id="KW-1185">Reference proteome</keyword>
<evidence type="ECO:0000256" key="8">
    <source>
        <dbReference type="SAM" id="MobiDB-lite"/>
    </source>
</evidence>
<comment type="caution">
    <text evidence="10">The sequence shown here is derived from an EMBL/GenBank/DDBJ whole genome shotgun (WGS) entry which is preliminary data.</text>
</comment>
<evidence type="ECO:0000313" key="11">
    <source>
        <dbReference type="Proteomes" id="UP000759537"/>
    </source>
</evidence>
<comment type="subcellular location">
    <subcellularLocation>
        <location evidence="1">Cell membrane</location>
        <topology evidence="1">Multi-pass membrane protein</topology>
    </subcellularLocation>
</comment>
<dbReference type="InterPro" id="IPR002523">
    <property type="entry name" value="MgTranspt_CorA/ZnTranspt_ZntB"/>
</dbReference>
<dbReference type="GO" id="GO:0050897">
    <property type="term" value="F:cobalt ion binding"/>
    <property type="evidence" value="ECO:0007669"/>
    <property type="project" value="TreeGrafter"/>
</dbReference>
<feature type="region of interest" description="Disordered" evidence="8">
    <location>
        <begin position="220"/>
        <end position="247"/>
    </location>
</feature>
<dbReference type="GO" id="GO:0015095">
    <property type="term" value="F:magnesium ion transmembrane transporter activity"/>
    <property type="evidence" value="ECO:0007669"/>
    <property type="project" value="TreeGrafter"/>
</dbReference>
<sequence length="578" mass="64869">MSGESCVSGAEAETLASIQEVHVVEVPPTQGHTRASTSVDRRRSHSVQARKSIESRKTDRAPTVPQRSPKDRFRAAVRKVIAVHRTSSTILRGRVGAEPGVDPHRHSTFAAYRNIRQKCVIDVIDYSPVRCSSGRMTSSGFIQFLQNDQASDPEPWVKVRWINVGGISWDVVSALALKYDMHPLSVEDVLHHGGHALSKADYYPKHLFIRVLSHTLGSTNGTSQGPIPALSSSTPFPDVPRSASPQPLDEKLGILDPLADEFDIGRAAPIDPEMGRRTASLLAHRRRRVAAELTLDELKKEDRVNVHIKPMCIFLFRDGTVISFNSMPNLDLTEPIVARIRQQDTSLRRTADPSLLVQSLLDLTVDAALEVVDEYHARINALERAILIKSKVSIVRSLHILSGDLILHKRTLGPVKALIYALRHYDVDRAAASLDVPVADNQKVVGYMSHKAKIYLADVYDHIEYAMTSLDMYSAMAENLVNYSFNMASYEMNEVMRRLTMCTIVFLPLTLLTGYFGMNFENMWSIHHGHSDIVFWIIAIPIMSVVAPTFMWPDILRMYHQVKKRSLAQKITKRFKSE</sequence>
<dbReference type="Proteomes" id="UP000759537">
    <property type="component" value="Unassembled WGS sequence"/>
</dbReference>
<protein>
    <recommendedName>
        <fullName evidence="12">Magnesium transporter</fullName>
    </recommendedName>
</protein>
<keyword evidence="4" id="KW-1003">Cell membrane</keyword>
<evidence type="ECO:0000256" key="2">
    <source>
        <dbReference type="ARBA" id="ARBA00009765"/>
    </source>
</evidence>
<dbReference type="InterPro" id="IPR045861">
    <property type="entry name" value="CorA_cytoplasmic_dom"/>
</dbReference>
<evidence type="ECO:0008006" key="12">
    <source>
        <dbReference type="Google" id="ProtNLM"/>
    </source>
</evidence>
<dbReference type="Gene3D" id="3.30.460.20">
    <property type="entry name" value="CorA soluble domain-like"/>
    <property type="match status" value="1"/>
</dbReference>
<reference evidence="10" key="1">
    <citation type="submission" date="2019-10" db="EMBL/GenBank/DDBJ databases">
        <authorList>
            <consortium name="DOE Joint Genome Institute"/>
            <person name="Kuo A."/>
            <person name="Miyauchi S."/>
            <person name="Kiss E."/>
            <person name="Drula E."/>
            <person name="Kohler A."/>
            <person name="Sanchez-Garcia M."/>
            <person name="Andreopoulos B."/>
            <person name="Barry K.W."/>
            <person name="Bonito G."/>
            <person name="Buee M."/>
            <person name="Carver A."/>
            <person name="Chen C."/>
            <person name="Cichocki N."/>
            <person name="Clum A."/>
            <person name="Culley D."/>
            <person name="Crous P.W."/>
            <person name="Fauchery L."/>
            <person name="Girlanda M."/>
            <person name="Hayes R."/>
            <person name="Keri Z."/>
            <person name="LaButti K."/>
            <person name="Lipzen A."/>
            <person name="Lombard V."/>
            <person name="Magnuson J."/>
            <person name="Maillard F."/>
            <person name="Morin E."/>
            <person name="Murat C."/>
            <person name="Nolan M."/>
            <person name="Ohm R."/>
            <person name="Pangilinan J."/>
            <person name="Pereira M."/>
            <person name="Perotto S."/>
            <person name="Peter M."/>
            <person name="Riley R."/>
            <person name="Sitrit Y."/>
            <person name="Stielow B."/>
            <person name="Szollosi G."/>
            <person name="Zifcakova L."/>
            <person name="Stursova M."/>
            <person name="Spatafora J.W."/>
            <person name="Tedersoo L."/>
            <person name="Vaario L.-M."/>
            <person name="Yamada A."/>
            <person name="Yan M."/>
            <person name="Wang P."/>
            <person name="Xu J."/>
            <person name="Bruns T."/>
            <person name="Baldrian P."/>
            <person name="Vilgalys R."/>
            <person name="Henrissat B."/>
            <person name="Grigoriev I.V."/>
            <person name="Hibbett D."/>
            <person name="Nagy L.G."/>
            <person name="Martin F.M."/>
        </authorList>
    </citation>
    <scope>NUCLEOTIDE SEQUENCE</scope>
    <source>
        <strain evidence="10">Prilba</strain>
    </source>
</reference>
<gene>
    <name evidence="10" type="ORF">DFH94DRAFT_737428</name>
</gene>
<feature type="region of interest" description="Disordered" evidence="8">
    <location>
        <begin position="21"/>
        <end position="71"/>
    </location>
</feature>
<evidence type="ECO:0000256" key="9">
    <source>
        <dbReference type="SAM" id="Phobius"/>
    </source>
</evidence>
<dbReference type="GO" id="GO:0000287">
    <property type="term" value="F:magnesium ion binding"/>
    <property type="evidence" value="ECO:0007669"/>
    <property type="project" value="TreeGrafter"/>
</dbReference>
<feature type="transmembrane region" description="Helical" evidence="9">
    <location>
        <begin position="499"/>
        <end position="518"/>
    </location>
</feature>
<dbReference type="InterPro" id="IPR045863">
    <property type="entry name" value="CorA_TM1_TM2"/>
</dbReference>
<keyword evidence="5 9" id="KW-0812">Transmembrane</keyword>
<evidence type="ECO:0000256" key="5">
    <source>
        <dbReference type="ARBA" id="ARBA00022692"/>
    </source>
</evidence>
<dbReference type="EMBL" id="WHVB01000007">
    <property type="protein sequence ID" value="KAF8481022.1"/>
    <property type="molecule type" value="Genomic_DNA"/>
</dbReference>
<dbReference type="GO" id="GO:0015087">
    <property type="term" value="F:cobalt ion transmembrane transporter activity"/>
    <property type="evidence" value="ECO:0007669"/>
    <property type="project" value="TreeGrafter"/>
</dbReference>
<dbReference type="OrthoDB" id="165352at2759"/>
<keyword evidence="3" id="KW-0813">Transport</keyword>
<evidence type="ECO:0000313" key="10">
    <source>
        <dbReference type="EMBL" id="KAF8481022.1"/>
    </source>
</evidence>
<dbReference type="GO" id="GO:0005886">
    <property type="term" value="C:plasma membrane"/>
    <property type="evidence" value="ECO:0007669"/>
    <property type="project" value="UniProtKB-SubCell"/>
</dbReference>
<dbReference type="Pfam" id="PF01544">
    <property type="entry name" value="CorA"/>
    <property type="match status" value="1"/>
</dbReference>
<evidence type="ECO:0000256" key="4">
    <source>
        <dbReference type="ARBA" id="ARBA00022475"/>
    </source>
</evidence>
<evidence type="ECO:0000256" key="3">
    <source>
        <dbReference type="ARBA" id="ARBA00022448"/>
    </source>
</evidence>
<accession>A0A9P5MXI7</accession>
<feature type="transmembrane region" description="Helical" evidence="9">
    <location>
        <begin position="533"/>
        <end position="556"/>
    </location>
</feature>
<keyword evidence="6 9" id="KW-1133">Transmembrane helix</keyword>
<dbReference type="PANTHER" id="PTHR46494:SF1">
    <property type="entry name" value="CORA FAMILY METAL ION TRANSPORTER (EUROFUNG)"/>
    <property type="match status" value="1"/>
</dbReference>
<dbReference type="SUPFAM" id="SSF143865">
    <property type="entry name" value="CorA soluble domain-like"/>
    <property type="match status" value="1"/>
</dbReference>
<evidence type="ECO:0000256" key="7">
    <source>
        <dbReference type="ARBA" id="ARBA00023136"/>
    </source>
</evidence>
<organism evidence="10 11">
    <name type="scientific">Russula ochroleuca</name>
    <dbReference type="NCBI Taxonomy" id="152965"/>
    <lineage>
        <taxon>Eukaryota</taxon>
        <taxon>Fungi</taxon>
        <taxon>Dikarya</taxon>
        <taxon>Basidiomycota</taxon>
        <taxon>Agaricomycotina</taxon>
        <taxon>Agaricomycetes</taxon>
        <taxon>Russulales</taxon>
        <taxon>Russulaceae</taxon>
        <taxon>Russula</taxon>
    </lineage>
</organism>
<feature type="compositionally biased region" description="Polar residues" evidence="8">
    <location>
        <begin position="220"/>
        <end position="235"/>
    </location>
</feature>
<feature type="compositionally biased region" description="Basic and acidic residues" evidence="8">
    <location>
        <begin position="51"/>
        <end position="60"/>
    </location>
</feature>
<dbReference type="AlphaFoldDB" id="A0A9P5MXI7"/>
<dbReference type="SUPFAM" id="SSF144083">
    <property type="entry name" value="Magnesium transport protein CorA, transmembrane region"/>
    <property type="match status" value="1"/>
</dbReference>
<dbReference type="Gene3D" id="1.20.58.340">
    <property type="entry name" value="Magnesium transport protein CorA, transmembrane region"/>
    <property type="match status" value="2"/>
</dbReference>
<evidence type="ECO:0000256" key="1">
    <source>
        <dbReference type="ARBA" id="ARBA00004651"/>
    </source>
</evidence>
<comment type="similarity">
    <text evidence="2">Belongs to the CorA metal ion transporter (MIT) (TC 1.A.35) family.</text>
</comment>
<proteinExistence type="inferred from homology"/>